<gene>
    <name evidence="5" type="ORF">E0H50_34820</name>
</gene>
<dbReference type="SUPFAM" id="SSF51126">
    <property type="entry name" value="Pectin lyase-like"/>
    <property type="match status" value="1"/>
</dbReference>
<dbReference type="InterPro" id="IPR003959">
    <property type="entry name" value="ATPase_AAA_core"/>
</dbReference>
<dbReference type="SMART" id="SM00710">
    <property type="entry name" value="PbH1"/>
    <property type="match status" value="4"/>
</dbReference>
<dbReference type="Gene3D" id="1.10.8.60">
    <property type="match status" value="1"/>
</dbReference>
<evidence type="ECO:0000313" key="5">
    <source>
        <dbReference type="EMBL" id="TCC22352.1"/>
    </source>
</evidence>
<sequence>MRILSVAADRPGAYQTVGSALLEAPDGATVAIAAGTYAETLELTGRSVTLQAESGADVVLDGSGADWPTIRAVDGTLTLRGLEIRATDGIAVSVDRTALTLSQCTVTGKTRPAVSVHASPSFTVEDCTVSGAETGIVVEGAGGQILDTTVREISGDGIVVALGADPLIRGCTITGCGGRGVYIYQYSRPELADVEIGQTGTEGIGVAHGSTPTIRRPTVHDTRGSAITFAPGCGGAVEGLRATNTAEPALSIATGSTVEVIEQSTAAAENGPVDDLLGELDTMVGLPGVKAEVRALVDEIQVNEWRSSAGLSIGAVSHHLIFAGAPGTGKTTVARLYGKLLKALGVLPDGGFIEVSRRDLVGQYIGHTAEKTAQVFEKALGGVLFIDEAYTLSRAAGNGDFGQEAIDALVKLMEDHRDEIAIIVAGYTAEMNDFLAANPGLASRFSKTIEFENYSAAELLLITDRMVAGGDYLLDPAAGAPLTSYFDRIADGPNFGNAREARRLVEAMRKAQSQRLRTLGRRPSTDELRSLLATDVITAAG</sequence>
<evidence type="ECO:0000259" key="4">
    <source>
        <dbReference type="SMART" id="SM00382"/>
    </source>
</evidence>
<dbReference type="Pfam" id="PF00004">
    <property type="entry name" value="AAA"/>
    <property type="match status" value="1"/>
</dbReference>
<dbReference type="PANTHER" id="PTHR43392">
    <property type="entry name" value="AAA-TYPE ATPASE FAMILY PROTEIN / ANKYRIN REPEAT FAMILY PROTEIN"/>
    <property type="match status" value="1"/>
</dbReference>
<name>A0A4R0I847_9ACTN</name>
<dbReference type="PRINTS" id="PR00819">
    <property type="entry name" value="CBXCFQXSUPER"/>
</dbReference>
<reference evidence="5 6" key="1">
    <citation type="submission" date="2019-02" db="EMBL/GenBank/DDBJ databases">
        <title>Kribbella capetownensis sp. nov. and Kribbella speibonae sp. nov., isolated from soil.</title>
        <authorList>
            <person name="Curtis S.M."/>
            <person name="Norton I."/>
            <person name="Everest G.J."/>
            <person name="Meyers P.R."/>
        </authorList>
    </citation>
    <scope>NUCLEOTIDE SEQUENCE [LARGE SCALE GENOMIC DNA]</scope>
    <source>
        <strain evidence="5 6">DSM 27082</strain>
    </source>
</reference>
<dbReference type="InterPro" id="IPR003593">
    <property type="entry name" value="AAA+_ATPase"/>
</dbReference>
<dbReference type="OrthoDB" id="9806903at2"/>
<dbReference type="InterPro" id="IPR027417">
    <property type="entry name" value="P-loop_NTPase"/>
</dbReference>
<dbReference type="SUPFAM" id="SSF52540">
    <property type="entry name" value="P-loop containing nucleoside triphosphate hydrolases"/>
    <property type="match status" value="1"/>
</dbReference>
<dbReference type="AlphaFoldDB" id="A0A4R0I847"/>
<protein>
    <submittedName>
        <fullName evidence="5">AAA family ATPase</fullName>
    </submittedName>
</protein>
<dbReference type="InterPro" id="IPR041627">
    <property type="entry name" value="AAA_lid_6"/>
</dbReference>
<dbReference type="FunFam" id="3.40.50.300:FF:000216">
    <property type="entry name" value="Type VII secretion ATPase EccA"/>
    <property type="match status" value="1"/>
</dbReference>
<dbReference type="InterPro" id="IPR050773">
    <property type="entry name" value="CbxX/CfxQ_RuBisCO_ESX"/>
</dbReference>
<keyword evidence="6" id="KW-1185">Reference proteome</keyword>
<dbReference type="InterPro" id="IPR012334">
    <property type="entry name" value="Pectin_lyas_fold"/>
</dbReference>
<dbReference type="SMART" id="SM00382">
    <property type="entry name" value="AAA"/>
    <property type="match status" value="1"/>
</dbReference>
<dbReference type="InterPro" id="IPR000641">
    <property type="entry name" value="CbxX/CfxQ"/>
</dbReference>
<feature type="domain" description="AAA+ ATPase" evidence="4">
    <location>
        <begin position="316"/>
        <end position="455"/>
    </location>
</feature>
<dbReference type="InterPro" id="IPR039448">
    <property type="entry name" value="Beta_helix"/>
</dbReference>
<dbReference type="Pfam" id="PF17866">
    <property type="entry name" value="AAA_lid_6"/>
    <property type="match status" value="1"/>
</dbReference>
<organism evidence="5 6">
    <name type="scientific">Kribbella sindirgiensis</name>
    <dbReference type="NCBI Taxonomy" id="1124744"/>
    <lineage>
        <taxon>Bacteria</taxon>
        <taxon>Bacillati</taxon>
        <taxon>Actinomycetota</taxon>
        <taxon>Actinomycetes</taxon>
        <taxon>Propionibacteriales</taxon>
        <taxon>Kribbellaceae</taxon>
        <taxon>Kribbella</taxon>
    </lineage>
</organism>
<dbReference type="PANTHER" id="PTHR43392:SF2">
    <property type="entry name" value="AAA-TYPE ATPASE FAMILY PROTEIN _ ANKYRIN REPEAT FAMILY PROTEIN"/>
    <property type="match status" value="1"/>
</dbReference>
<dbReference type="CDD" id="cd00009">
    <property type="entry name" value="AAA"/>
    <property type="match status" value="1"/>
</dbReference>
<dbReference type="RefSeq" id="WP_131295263.1">
    <property type="nucleotide sequence ID" value="NZ_SJKA01000018.1"/>
</dbReference>
<accession>A0A4R0I847</accession>
<proteinExistence type="inferred from homology"/>
<dbReference type="GO" id="GO:0005524">
    <property type="term" value="F:ATP binding"/>
    <property type="evidence" value="ECO:0007669"/>
    <property type="project" value="UniProtKB-KW"/>
</dbReference>
<evidence type="ECO:0000313" key="6">
    <source>
        <dbReference type="Proteomes" id="UP000292695"/>
    </source>
</evidence>
<comment type="caution">
    <text evidence="5">The sequence shown here is derived from an EMBL/GenBank/DDBJ whole genome shotgun (WGS) entry which is preliminary data.</text>
</comment>
<evidence type="ECO:0000256" key="1">
    <source>
        <dbReference type="ARBA" id="ARBA00010378"/>
    </source>
</evidence>
<keyword evidence="3" id="KW-0067">ATP-binding</keyword>
<dbReference type="Gene3D" id="3.40.50.300">
    <property type="entry name" value="P-loop containing nucleotide triphosphate hydrolases"/>
    <property type="match status" value="1"/>
</dbReference>
<evidence type="ECO:0000256" key="2">
    <source>
        <dbReference type="ARBA" id="ARBA00022741"/>
    </source>
</evidence>
<comment type="similarity">
    <text evidence="1">Belongs to the CbxX/CfxQ family.</text>
</comment>
<dbReference type="EMBL" id="SJKA01000018">
    <property type="protein sequence ID" value="TCC22352.1"/>
    <property type="molecule type" value="Genomic_DNA"/>
</dbReference>
<evidence type="ECO:0000256" key="3">
    <source>
        <dbReference type="ARBA" id="ARBA00022840"/>
    </source>
</evidence>
<keyword evidence="2" id="KW-0547">Nucleotide-binding</keyword>
<dbReference type="GO" id="GO:0016887">
    <property type="term" value="F:ATP hydrolysis activity"/>
    <property type="evidence" value="ECO:0007669"/>
    <property type="project" value="InterPro"/>
</dbReference>
<dbReference type="InterPro" id="IPR011050">
    <property type="entry name" value="Pectin_lyase_fold/virulence"/>
</dbReference>
<dbReference type="InterPro" id="IPR006626">
    <property type="entry name" value="PbH1"/>
</dbReference>
<dbReference type="Proteomes" id="UP000292695">
    <property type="component" value="Unassembled WGS sequence"/>
</dbReference>
<dbReference type="Gene3D" id="2.160.20.10">
    <property type="entry name" value="Single-stranded right-handed beta-helix, Pectin lyase-like"/>
    <property type="match status" value="1"/>
</dbReference>
<dbReference type="Pfam" id="PF13229">
    <property type="entry name" value="Beta_helix"/>
    <property type="match status" value="1"/>
</dbReference>